<gene>
    <name evidence="3" type="ORF">KME15_10525</name>
</gene>
<dbReference type="Pfam" id="PF21810">
    <property type="entry name" value="DUF6880"/>
    <property type="match status" value="1"/>
</dbReference>
<organism evidence="3 4">
    <name type="scientific">Drouetiella hepatica Uher 2000/2452</name>
    <dbReference type="NCBI Taxonomy" id="904376"/>
    <lineage>
        <taxon>Bacteria</taxon>
        <taxon>Bacillati</taxon>
        <taxon>Cyanobacteriota</taxon>
        <taxon>Cyanophyceae</taxon>
        <taxon>Oculatellales</taxon>
        <taxon>Oculatellaceae</taxon>
        <taxon>Drouetiella</taxon>
    </lineage>
</organism>
<reference evidence="3" key="2">
    <citation type="journal article" date="2022" name="Microbiol. Resour. Announc.">
        <title>Metagenome Sequencing to Explore Phylogenomics of Terrestrial Cyanobacteria.</title>
        <authorList>
            <person name="Ward R.D."/>
            <person name="Stajich J.E."/>
            <person name="Johansen J.R."/>
            <person name="Huntemann M."/>
            <person name="Clum A."/>
            <person name="Foster B."/>
            <person name="Foster B."/>
            <person name="Roux S."/>
            <person name="Palaniappan K."/>
            <person name="Varghese N."/>
            <person name="Mukherjee S."/>
            <person name="Reddy T.B.K."/>
            <person name="Daum C."/>
            <person name="Copeland A."/>
            <person name="Chen I.A."/>
            <person name="Ivanova N.N."/>
            <person name="Kyrpides N.C."/>
            <person name="Shapiro N."/>
            <person name="Eloe-Fadrosh E.A."/>
            <person name="Pietrasiak N."/>
        </authorList>
    </citation>
    <scope>NUCLEOTIDE SEQUENCE</scope>
    <source>
        <strain evidence="3">UHER 2000/2452</strain>
    </source>
</reference>
<dbReference type="InterPro" id="IPR049245">
    <property type="entry name" value="DUF6880"/>
</dbReference>
<evidence type="ECO:0000256" key="1">
    <source>
        <dbReference type="PROSITE-ProRule" id="PRU00325"/>
    </source>
</evidence>
<feature type="domain" description="SWIM-type" evidence="2">
    <location>
        <begin position="55"/>
        <end position="90"/>
    </location>
</feature>
<dbReference type="EMBL" id="JAHHHD010000009">
    <property type="protein sequence ID" value="MBW4659099.1"/>
    <property type="molecule type" value="Genomic_DNA"/>
</dbReference>
<evidence type="ECO:0000259" key="2">
    <source>
        <dbReference type="PROSITE" id="PS50966"/>
    </source>
</evidence>
<accession>A0A951QAN7</accession>
<dbReference type="Gene3D" id="1.25.40.10">
    <property type="entry name" value="Tetratricopeptide repeat domain"/>
    <property type="match status" value="1"/>
</dbReference>
<proteinExistence type="predicted"/>
<keyword evidence="1" id="KW-0863">Zinc-finger</keyword>
<dbReference type="InterPro" id="IPR007527">
    <property type="entry name" value="Znf_SWIM"/>
</dbReference>
<keyword evidence="1" id="KW-0862">Zinc</keyword>
<dbReference type="GO" id="GO:0008270">
    <property type="term" value="F:zinc ion binding"/>
    <property type="evidence" value="ECO:0007669"/>
    <property type="project" value="UniProtKB-KW"/>
</dbReference>
<sequence>MRSPFANLLTSGFLEKTAGAVTHQRGQAYFKNGQVQSLLEEGEVISAEVQGSEEYQVEFWIEEDGGLAYQCDCPVGGLCKHCVAVGLAWLARPAQKSGGMNLQDVRQYLNQQSKDTLVQMIVDRALRDGVWRNQLTLKAAAARPKGLDIKTFEQALRKAIAVKGYIDYGETRAYTRNIKVVIESIAKLLEDHAQAVMELCEYAMPLLNEATQSIDDSDGDLGEIMSDVQELHHQACQKVKPDPIALADRLYQLEMADPYEIFYGAAEEYADVLGTAGANRYQKRAEADWEKLPPSTPGQINIGHRKLSSILENLARQRGDLEVIVAIKSRSLFHPYNYLQIAQLYQEDGQTDRALQWAENGLKAFPDRIDSRLQDFLRAEYQRRGRFADAMALVWKEFTASTSLANYQKLKTEADRKHKWAEWRERAIAYIREQIKQNQKAAKTTSPYSISWQFRDHSLLVEILLWEEDIDSAWQEAQQGKCSKQLWLKLADARQKDHPEDALSIYLQEIEPLIQQTNNNAYAQAIEFVKKAKKTMLKMGLRSQFEAYTQHLQKTYRNKRNFIKLLIDQGLD</sequence>
<name>A0A951QAN7_9CYAN</name>
<dbReference type="AlphaFoldDB" id="A0A951QAN7"/>
<reference evidence="3" key="1">
    <citation type="submission" date="2021-05" db="EMBL/GenBank/DDBJ databases">
        <authorList>
            <person name="Pietrasiak N."/>
            <person name="Ward R."/>
            <person name="Stajich J.E."/>
            <person name="Kurbessoian T."/>
        </authorList>
    </citation>
    <scope>NUCLEOTIDE SEQUENCE</scope>
    <source>
        <strain evidence="3">UHER 2000/2452</strain>
    </source>
</reference>
<keyword evidence="1" id="KW-0479">Metal-binding</keyword>
<dbReference type="InterPro" id="IPR011990">
    <property type="entry name" value="TPR-like_helical_dom_sf"/>
</dbReference>
<dbReference type="Proteomes" id="UP000757435">
    <property type="component" value="Unassembled WGS sequence"/>
</dbReference>
<evidence type="ECO:0000313" key="4">
    <source>
        <dbReference type="Proteomes" id="UP000757435"/>
    </source>
</evidence>
<dbReference type="PROSITE" id="PS50966">
    <property type="entry name" value="ZF_SWIM"/>
    <property type="match status" value="1"/>
</dbReference>
<evidence type="ECO:0000313" key="3">
    <source>
        <dbReference type="EMBL" id="MBW4659099.1"/>
    </source>
</evidence>
<comment type="caution">
    <text evidence="3">The sequence shown here is derived from an EMBL/GenBank/DDBJ whole genome shotgun (WGS) entry which is preliminary data.</text>
</comment>
<protein>
    <recommendedName>
        <fullName evidence="2">SWIM-type domain-containing protein</fullName>
    </recommendedName>
</protein>